<protein>
    <submittedName>
        <fullName evidence="1">Type VI secretion system baseplate subunit TssF</fullName>
    </submittedName>
</protein>
<dbReference type="InterPro" id="IPR010272">
    <property type="entry name" value="T6SS_TssF"/>
</dbReference>
<name>A0ABT3MP34_9GAMM</name>
<dbReference type="Pfam" id="PF05947">
    <property type="entry name" value="T6SS_TssF"/>
    <property type="match status" value="1"/>
</dbReference>
<dbReference type="RefSeq" id="WP_262566206.1">
    <property type="nucleotide sequence ID" value="NZ_JAPFCC010000001.1"/>
</dbReference>
<dbReference type="PANTHER" id="PTHR35370">
    <property type="entry name" value="CYTOPLASMIC PROTEIN-RELATED-RELATED"/>
    <property type="match status" value="1"/>
</dbReference>
<dbReference type="NCBIfam" id="TIGR03359">
    <property type="entry name" value="VI_chp_6"/>
    <property type="match status" value="1"/>
</dbReference>
<reference evidence="1 2" key="1">
    <citation type="submission" date="2022-10" db="EMBL/GenBank/DDBJ databases">
        <title>High-quality genome sequences of two octocoral-associated bacteria, Endozoicomonas euniceicola EF212 and Endozoicomonas gorgoniicola PS125.</title>
        <authorList>
            <person name="Chiou Y.-J."/>
            <person name="Chen Y.-H."/>
        </authorList>
    </citation>
    <scope>NUCLEOTIDE SEQUENCE [LARGE SCALE GENOMIC DNA]</scope>
    <source>
        <strain evidence="1 2">PS125</strain>
    </source>
</reference>
<dbReference type="PANTHER" id="PTHR35370:SF1">
    <property type="entry name" value="TYPE VI SECRETION SYSTEM COMPONENT TSSF1"/>
    <property type="match status" value="1"/>
</dbReference>
<accession>A0ABT3MP34</accession>
<comment type="caution">
    <text evidence="1">The sequence shown here is derived from an EMBL/GenBank/DDBJ whole genome shotgun (WGS) entry which is preliminary data.</text>
</comment>
<organism evidence="1 2">
    <name type="scientific">Endozoicomonas gorgoniicola</name>
    <dbReference type="NCBI Taxonomy" id="1234144"/>
    <lineage>
        <taxon>Bacteria</taxon>
        <taxon>Pseudomonadati</taxon>
        <taxon>Pseudomonadota</taxon>
        <taxon>Gammaproteobacteria</taxon>
        <taxon>Oceanospirillales</taxon>
        <taxon>Endozoicomonadaceae</taxon>
        <taxon>Endozoicomonas</taxon>
    </lineage>
</organism>
<evidence type="ECO:0000313" key="2">
    <source>
        <dbReference type="Proteomes" id="UP001209854"/>
    </source>
</evidence>
<proteinExistence type="predicted"/>
<sequence>MPNTLMSWYERELSFLYTEARAFAEEHPQLASHLGVGYNSLSDPHVARLLESFALINARLSRQLAEGSTQLSNSLLNIVFPMCLQSLPSTSMIRIAPSRDQSQVAALPSGTRFRAYVNEDQFCRFQTTRELQLCPFDIMESQFELRPFTFSGIDYPESSTALLKLELGMLDDSRSFSDLAPFSEINIHLQGLARHQARMYDYLFRHRCQMVLVNDKEQQVVLSMGQFAAVGFTGRDSMMTHDNSTFLDYQMMLELFAWPELFFGFRLLDIGDALRQFSCQRVTLLVFLEDIVEEQVPALGSIHYSLGCAPVINLFEQIAEPVVVDHRQLSYQLVPDIHSANTLEVQSVQKVLDITGEQPELLPPIYGLKHNDTDHGRFWLYHPPETETDICGQLSVVFPNLQTNKNQTMVLSPHLICNNGMQVLELPDNPRLECLDSIALPADAKMLMRPTARIRRKHNIKNRLNLLVHLKGAFTSVLLGNDSASDLRTLMYVYCLRNNSVSTAWLDSLVHMQPRPLVAPLRIGGHQCFTQGIELIIELDPARLKQVSIMMFVNLIDFLVAGYAGYHSFIEVVIRLKGDSGDYMRCTRRHGYQINR</sequence>
<gene>
    <name evidence="1" type="primary">tssF</name>
    <name evidence="1" type="ORF">NX722_00360</name>
</gene>
<dbReference type="EMBL" id="JAPFCC010000001">
    <property type="protein sequence ID" value="MCW7551134.1"/>
    <property type="molecule type" value="Genomic_DNA"/>
</dbReference>
<keyword evidence="2" id="KW-1185">Reference proteome</keyword>
<evidence type="ECO:0000313" key="1">
    <source>
        <dbReference type="EMBL" id="MCW7551134.1"/>
    </source>
</evidence>
<dbReference type="Proteomes" id="UP001209854">
    <property type="component" value="Unassembled WGS sequence"/>
</dbReference>